<evidence type="ECO:0000313" key="11">
    <source>
        <dbReference type="Proteomes" id="UP000238605"/>
    </source>
</evidence>
<dbReference type="InterPro" id="IPR012336">
    <property type="entry name" value="Thioredoxin-like_fold"/>
</dbReference>
<accession>A0A2S5SWV7</accession>
<dbReference type="SUPFAM" id="SSF52833">
    <property type="entry name" value="Thioredoxin-like"/>
    <property type="match status" value="1"/>
</dbReference>
<comment type="subcellular location">
    <subcellularLocation>
        <location evidence="1 7">Periplasm</location>
    </subcellularLocation>
</comment>
<evidence type="ECO:0000259" key="8">
    <source>
        <dbReference type="Pfam" id="PF10411"/>
    </source>
</evidence>
<dbReference type="Pfam" id="PF13098">
    <property type="entry name" value="Thioredoxin_2"/>
    <property type="match status" value="1"/>
</dbReference>
<dbReference type="InterPro" id="IPR033954">
    <property type="entry name" value="DiS-bond_Isoase_DsbC/G"/>
</dbReference>
<evidence type="ECO:0000256" key="2">
    <source>
        <dbReference type="ARBA" id="ARBA00009813"/>
    </source>
</evidence>
<evidence type="ECO:0000256" key="7">
    <source>
        <dbReference type="RuleBase" id="RU364038"/>
    </source>
</evidence>
<dbReference type="CDD" id="cd03020">
    <property type="entry name" value="DsbA_DsbC_DsbG"/>
    <property type="match status" value="1"/>
</dbReference>
<gene>
    <name evidence="10" type="ORF">C1704_06575</name>
</gene>
<evidence type="ECO:0000256" key="1">
    <source>
        <dbReference type="ARBA" id="ARBA00004418"/>
    </source>
</evidence>
<evidence type="ECO:0000259" key="9">
    <source>
        <dbReference type="Pfam" id="PF13098"/>
    </source>
</evidence>
<reference evidence="10 11" key="1">
    <citation type="submission" date="2018-02" db="EMBL/GenBank/DDBJ databases">
        <title>Reclassifiation of [Polyangium] brachysporum DSM 7029 as Guopingzhaonella breviflexa gen. nov., sp. nov., a member of the family Comamonadaceae.</title>
        <authorList>
            <person name="Tang B."/>
        </authorList>
    </citation>
    <scope>NUCLEOTIDE SEQUENCE [LARGE SCALE GENOMIC DNA]</scope>
    <source>
        <strain evidence="10 11">BCRC 80649</strain>
    </source>
</reference>
<dbReference type="OrthoDB" id="12976at2"/>
<dbReference type="RefSeq" id="WP_104301928.1">
    <property type="nucleotide sequence ID" value="NZ_PSNX01000004.1"/>
</dbReference>
<keyword evidence="10" id="KW-0413">Isomerase</keyword>
<keyword evidence="6 7" id="KW-0676">Redox-active center</keyword>
<dbReference type="InterPro" id="IPR051470">
    <property type="entry name" value="Thiol:disulfide_interchange"/>
</dbReference>
<dbReference type="PANTHER" id="PTHR35272">
    <property type="entry name" value="THIOL:DISULFIDE INTERCHANGE PROTEIN DSBC-RELATED"/>
    <property type="match status" value="1"/>
</dbReference>
<dbReference type="InterPro" id="IPR009094">
    <property type="entry name" value="DiS-bond_isomerase_DsbC/G_N_sf"/>
</dbReference>
<keyword evidence="4 7" id="KW-0574">Periplasm</keyword>
<feature type="domain" description="Disulphide bond isomerase DsbC/G N-terminal" evidence="8">
    <location>
        <begin position="45"/>
        <end position="112"/>
    </location>
</feature>
<dbReference type="PANTHER" id="PTHR35272:SF3">
    <property type="entry name" value="THIOL:DISULFIDE INTERCHANGE PROTEIN DSBC"/>
    <property type="match status" value="1"/>
</dbReference>
<dbReference type="AlphaFoldDB" id="A0A2S5SWV7"/>
<organism evidence="10 11">
    <name type="scientific">Caldimonas caldifontis</name>
    <dbReference type="NCBI Taxonomy" id="1452508"/>
    <lineage>
        <taxon>Bacteria</taxon>
        <taxon>Pseudomonadati</taxon>
        <taxon>Pseudomonadota</taxon>
        <taxon>Betaproteobacteria</taxon>
        <taxon>Burkholderiales</taxon>
        <taxon>Sphaerotilaceae</taxon>
        <taxon>Caldimonas</taxon>
    </lineage>
</organism>
<dbReference type="InterPro" id="IPR018950">
    <property type="entry name" value="DiS-bond_isomerase_DsbC/G_N"/>
</dbReference>
<sequence>MPTTDKPSPGFAFTSPAPHVPGRHRWQAAWLVAGLTALSAGHAGATASDEARLLAALRKAHPGTQFTQVQRSPVAGLYEVWMNSNVAYVSPRNPRYFIFGRVFDTQTMQDLTGPRLARAATIAAQAGRAPGAGVPSAQADRMPAPDSLIAFDQLPLADAIKTVRGSGGNEHRRIAVFSDPGCSFCRRLEPELAGLDDVTIYTFLVPFQGRARPVSIWCAADREKAWHQFMLQGDTSLLRPAGDPPAPRAPECDNPLDRNLALAQRLAVQGTPTLVWADGTRTDGYVDRTVLLARLQQVSQVAGGKP</sequence>
<keyword evidence="5" id="KW-1015">Disulfide bond</keyword>
<keyword evidence="3 7" id="KW-0732">Signal</keyword>
<evidence type="ECO:0000256" key="6">
    <source>
        <dbReference type="ARBA" id="ARBA00023284"/>
    </source>
</evidence>
<comment type="caution">
    <text evidence="10">The sequence shown here is derived from an EMBL/GenBank/DDBJ whole genome shotgun (WGS) entry which is preliminary data.</text>
</comment>
<evidence type="ECO:0000256" key="3">
    <source>
        <dbReference type="ARBA" id="ARBA00022729"/>
    </source>
</evidence>
<dbReference type="InterPro" id="IPR036249">
    <property type="entry name" value="Thioredoxin-like_sf"/>
</dbReference>
<dbReference type="Pfam" id="PF10411">
    <property type="entry name" value="DsbC_N"/>
    <property type="match status" value="1"/>
</dbReference>
<keyword evidence="11" id="KW-1185">Reference proteome</keyword>
<dbReference type="Gene3D" id="3.40.30.10">
    <property type="entry name" value="Glutaredoxin"/>
    <property type="match status" value="1"/>
</dbReference>
<proteinExistence type="inferred from homology"/>
<dbReference type="SUPFAM" id="SSF54423">
    <property type="entry name" value="DsbC/DsbG N-terminal domain-like"/>
    <property type="match status" value="1"/>
</dbReference>
<comment type="similarity">
    <text evidence="2 7">Belongs to the thioredoxin family. DsbC subfamily.</text>
</comment>
<name>A0A2S5SWV7_9BURK</name>
<comment type="function">
    <text evidence="7">Required for disulfide bond formation in some periplasmic proteins. Acts by transferring its disulfide bond to other proteins and is reduced in the process.</text>
</comment>
<dbReference type="Proteomes" id="UP000238605">
    <property type="component" value="Unassembled WGS sequence"/>
</dbReference>
<dbReference type="GO" id="GO:0042597">
    <property type="term" value="C:periplasmic space"/>
    <property type="evidence" value="ECO:0007669"/>
    <property type="project" value="UniProtKB-SubCell"/>
</dbReference>
<dbReference type="GO" id="GO:0016853">
    <property type="term" value="F:isomerase activity"/>
    <property type="evidence" value="ECO:0007669"/>
    <property type="project" value="UniProtKB-KW"/>
</dbReference>
<evidence type="ECO:0000313" key="10">
    <source>
        <dbReference type="EMBL" id="PPE67098.1"/>
    </source>
</evidence>
<evidence type="ECO:0000256" key="5">
    <source>
        <dbReference type="ARBA" id="ARBA00023157"/>
    </source>
</evidence>
<evidence type="ECO:0000256" key="4">
    <source>
        <dbReference type="ARBA" id="ARBA00022764"/>
    </source>
</evidence>
<protein>
    <recommendedName>
        <fullName evidence="7">Thiol:disulfide interchange protein</fullName>
    </recommendedName>
</protein>
<dbReference type="Gene3D" id="3.10.450.70">
    <property type="entry name" value="Disulphide bond isomerase, DsbC/G, N-terminal"/>
    <property type="match status" value="1"/>
</dbReference>
<dbReference type="EMBL" id="PSNX01000004">
    <property type="protein sequence ID" value="PPE67098.1"/>
    <property type="molecule type" value="Genomic_DNA"/>
</dbReference>
<feature type="domain" description="Thioredoxin-like fold" evidence="9">
    <location>
        <begin position="168"/>
        <end position="294"/>
    </location>
</feature>